<dbReference type="InterPro" id="IPR036852">
    <property type="entry name" value="Peptidase_S8/S53_dom_sf"/>
</dbReference>
<dbReference type="Pfam" id="PF18962">
    <property type="entry name" value="Por_Secre_tail"/>
    <property type="match status" value="1"/>
</dbReference>
<dbReference type="PROSITE" id="PS00018">
    <property type="entry name" value="EF_HAND_1"/>
    <property type="match status" value="1"/>
</dbReference>
<dbReference type="PROSITE" id="PS51892">
    <property type="entry name" value="SUBTILASE"/>
    <property type="match status" value="1"/>
</dbReference>
<protein>
    <recommendedName>
        <fullName evidence="12">Peptidase S8</fullName>
    </recommendedName>
</protein>
<feature type="active site" description="Charge relay system" evidence="6">
    <location>
        <position position="434"/>
    </location>
</feature>
<sequence length="1364" mass="150434">MKKTLLLLLLVSPFIWSQKHDPRQDMMNFTPGKIIVKLKDNVNAKVSYTSKGVGSTTENIGKLLGIENKVSTSTVMFSQQSVEKSTMRKQSGFKDTRLKEVHSLKNIFVLDLKDKQEDVLTLAENLKKNPSVEYAEPDYTFNVNDFTVDSKEYTEDELKKLKNNTATPVTPNDPLYSQQSNITATRINEVWDTYGTGNGSQTIAILDTGVDYNHPDLQANIWTNTAELNGIEGFDDDNNGFIDDIRGWDFINNDNAPLDDNMHGTHVAGIAGAVGGNNLGIAGAAWNIKLMPLKVFQSNGEGNASTIALAIQYASTNGAKIINMSFGSSAESITMRNALENAYATSVLVAAAGNNALCIGPGKCEDGLPGMPFYPGAYSFVLGVQDIAKYSNYDQDGPTFSGYPNLLNYELKAPGSGIMSTVPNGGYRALTGTSMAAPLISGGIALYLQQKPNDSKELLFGNLINTSTSLVNFKAAIEITPKPELKVLSAINKDNSVSQNGNGFLEPNEIIDILPLVKNYWGPTTDVRVGIEFAEFEDQTKATILENEIAIGSIAAYASLQDLTKSLKIRIAPNVANNVNIKFNLKVWSGPNKEYLTSTEYVINVKNSILLFGVINQDMTLYPDKEYLVSDNVIISENSIITIKPGTTIKISDGKKISLIDNSRMIADGTKDSNIIFTNEGNGWAGLSIWNNNMDNSILNFVKIQNVTSYVVLYGNKINASNVLVSDSFCIDPFGLYSPSILTKSNYYYNRNRQLYYNGKDFIAKNINFISNKSEYPFSRSSGILFQGNSNRLSKINIYDNDISFKIETNSTTPLIEAYLGTSNPSKYRREIQDALNNSSYSGLMNMGSISNIPYEENHGIVWKVLVNGKDTQDEYDVMDPIGIGTHQFDIYFNRAMDTNYPPQISYGVREPYNQKIISEKGTWSPDGKIYSVMHEVKIGAADGINRIRVQGARDLDYFDIPVEDYRFNMLVQSAGSASVGFGATPGLGKISLDWETPSGTAIDDVLGYNMYRYKANTDETFTEPVKINQNLITTPTYTDFDVSEVQTYYYKYKILRTSFEETDYSKTVATSPLTSKLGDGNGDFSVNVMDLVQSVDYILGNNPTPFIFKAADVNADQSINVLDIVGTVDIILRPKTGRIASAKNKITYYSKEAVGDALFYWEGNDLFVESKHAIGGLQLAFNTDFEYTKSAAVSSFESISYQQDNQKVIMIYSFSGSDIPAGKTKLLTKNASVEGLLDISKAVVGTPNGSKLNALYNKNAIPGIVAPLQTNFSEITSLSPNPTSGTVNIEYYLPEKMDAVSFSVYDLQGKRVWNQDHFKNTSGYSTANLELNGLSDNMYILVMDVERNGELKDRIVKKIIVKK</sequence>
<evidence type="ECO:0000313" key="11">
    <source>
        <dbReference type="Proteomes" id="UP000245618"/>
    </source>
</evidence>
<dbReference type="InterPro" id="IPR036439">
    <property type="entry name" value="Dockerin_dom_sf"/>
</dbReference>
<gene>
    <name evidence="10" type="ORF">DB891_07595</name>
</gene>
<dbReference type="PANTHER" id="PTHR43806:SF11">
    <property type="entry name" value="CEREVISIN-RELATED"/>
    <property type="match status" value="1"/>
</dbReference>
<dbReference type="EMBL" id="QCZH01000006">
    <property type="protein sequence ID" value="PWA09537.1"/>
    <property type="molecule type" value="Genomic_DNA"/>
</dbReference>
<dbReference type="Gene3D" id="2.60.40.10">
    <property type="entry name" value="Immunoglobulins"/>
    <property type="match status" value="1"/>
</dbReference>
<evidence type="ECO:0008006" key="12">
    <source>
        <dbReference type="Google" id="ProtNLM"/>
    </source>
</evidence>
<dbReference type="InterPro" id="IPR023827">
    <property type="entry name" value="Peptidase_S8_Asp-AS"/>
</dbReference>
<comment type="caution">
    <text evidence="10">The sequence shown here is derived from an EMBL/GenBank/DDBJ whole genome shotgun (WGS) entry which is preliminary data.</text>
</comment>
<dbReference type="PROSITE" id="PS00136">
    <property type="entry name" value="SUBTILASE_ASP"/>
    <property type="match status" value="1"/>
</dbReference>
<accession>A0A2U1JWF4</accession>
<dbReference type="PRINTS" id="PR00723">
    <property type="entry name" value="SUBTILISIN"/>
</dbReference>
<feature type="active site" description="Charge relay system" evidence="6">
    <location>
        <position position="263"/>
    </location>
</feature>
<dbReference type="InterPro" id="IPR026444">
    <property type="entry name" value="Secre_tail"/>
</dbReference>
<proteinExistence type="inferred from homology"/>
<dbReference type="Gene3D" id="1.10.1330.10">
    <property type="entry name" value="Dockerin domain"/>
    <property type="match status" value="1"/>
</dbReference>
<dbReference type="CDD" id="cd07473">
    <property type="entry name" value="Peptidases_S8_Subtilisin_like"/>
    <property type="match status" value="1"/>
</dbReference>
<dbReference type="OrthoDB" id="9798386at2"/>
<evidence type="ECO:0000256" key="4">
    <source>
        <dbReference type="ARBA" id="ARBA00022801"/>
    </source>
</evidence>
<feature type="active site" description="Charge relay system" evidence="6">
    <location>
        <position position="207"/>
    </location>
</feature>
<evidence type="ECO:0000259" key="8">
    <source>
        <dbReference type="Pfam" id="PF00082"/>
    </source>
</evidence>
<dbReference type="RefSeq" id="WP_116762191.1">
    <property type="nucleotide sequence ID" value="NZ_QCZH01000006.1"/>
</dbReference>
<dbReference type="SUPFAM" id="SSF63446">
    <property type="entry name" value="Type I dockerin domain"/>
    <property type="match status" value="1"/>
</dbReference>
<evidence type="ECO:0000256" key="6">
    <source>
        <dbReference type="PROSITE-ProRule" id="PRU01240"/>
    </source>
</evidence>
<evidence type="ECO:0000256" key="2">
    <source>
        <dbReference type="ARBA" id="ARBA00022670"/>
    </source>
</evidence>
<evidence type="ECO:0000313" key="10">
    <source>
        <dbReference type="EMBL" id="PWA09537.1"/>
    </source>
</evidence>
<dbReference type="InterPro" id="IPR002105">
    <property type="entry name" value="Dockerin_1_rpt"/>
</dbReference>
<evidence type="ECO:0000256" key="1">
    <source>
        <dbReference type="ARBA" id="ARBA00011073"/>
    </source>
</evidence>
<dbReference type="GO" id="GO:0004252">
    <property type="term" value="F:serine-type endopeptidase activity"/>
    <property type="evidence" value="ECO:0007669"/>
    <property type="project" value="UniProtKB-UniRule"/>
</dbReference>
<dbReference type="Proteomes" id="UP000245618">
    <property type="component" value="Unassembled WGS sequence"/>
</dbReference>
<dbReference type="Pfam" id="PF00082">
    <property type="entry name" value="Peptidase_S8"/>
    <property type="match status" value="1"/>
</dbReference>
<dbReference type="Gene3D" id="3.40.50.200">
    <property type="entry name" value="Peptidase S8/S53 domain"/>
    <property type="match status" value="1"/>
</dbReference>
<evidence type="ECO:0000259" key="9">
    <source>
        <dbReference type="Pfam" id="PF18962"/>
    </source>
</evidence>
<dbReference type="GO" id="GO:0006508">
    <property type="term" value="P:proteolysis"/>
    <property type="evidence" value="ECO:0007669"/>
    <property type="project" value="UniProtKB-KW"/>
</dbReference>
<dbReference type="GO" id="GO:0000272">
    <property type="term" value="P:polysaccharide catabolic process"/>
    <property type="evidence" value="ECO:0007669"/>
    <property type="project" value="InterPro"/>
</dbReference>
<keyword evidence="3" id="KW-0732">Signal</keyword>
<dbReference type="PANTHER" id="PTHR43806">
    <property type="entry name" value="PEPTIDASE S8"/>
    <property type="match status" value="1"/>
</dbReference>
<dbReference type="InterPro" id="IPR022398">
    <property type="entry name" value="Peptidase_S8_His-AS"/>
</dbReference>
<dbReference type="Pfam" id="PF00404">
    <property type="entry name" value="Dockerin_1"/>
    <property type="match status" value="1"/>
</dbReference>
<keyword evidence="2 6" id="KW-0645">Protease</keyword>
<feature type="domain" description="Peptidase S8/S53" evidence="8">
    <location>
        <begin position="201"/>
        <end position="470"/>
    </location>
</feature>
<dbReference type="InterPro" id="IPR034204">
    <property type="entry name" value="PfSUB1-like_cat_dom"/>
</dbReference>
<name>A0A2U1JWF4_9FLAO</name>
<keyword evidence="5 6" id="KW-0720">Serine protease</keyword>
<comment type="similarity">
    <text evidence="1 6 7">Belongs to the peptidase S8 family.</text>
</comment>
<dbReference type="PROSITE" id="PS00137">
    <property type="entry name" value="SUBTILASE_HIS"/>
    <property type="match status" value="1"/>
</dbReference>
<dbReference type="NCBIfam" id="TIGR04183">
    <property type="entry name" value="Por_Secre_tail"/>
    <property type="match status" value="1"/>
</dbReference>
<organism evidence="10 11">
    <name type="scientific">Flavobacterium laiguense</name>
    <dbReference type="NCBI Taxonomy" id="2169409"/>
    <lineage>
        <taxon>Bacteria</taxon>
        <taxon>Pseudomonadati</taxon>
        <taxon>Bacteroidota</taxon>
        <taxon>Flavobacteriia</taxon>
        <taxon>Flavobacteriales</taxon>
        <taxon>Flavobacteriaceae</taxon>
        <taxon>Flavobacterium</taxon>
    </lineage>
</organism>
<dbReference type="GO" id="GO:0004553">
    <property type="term" value="F:hydrolase activity, hydrolyzing O-glycosyl compounds"/>
    <property type="evidence" value="ECO:0007669"/>
    <property type="project" value="InterPro"/>
</dbReference>
<dbReference type="InterPro" id="IPR023828">
    <property type="entry name" value="Peptidase_S8_Ser-AS"/>
</dbReference>
<dbReference type="InterPro" id="IPR018247">
    <property type="entry name" value="EF_Hand_1_Ca_BS"/>
</dbReference>
<dbReference type="CDD" id="cd14256">
    <property type="entry name" value="Dockerin_I"/>
    <property type="match status" value="1"/>
</dbReference>
<dbReference type="PROSITE" id="PS00138">
    <property type="entry name" value="SUBTILASE_SER"/>
    <property type="match status" value="1"/>
</dbReference>
<reference evidence="10 11" key="1">
    <citation type="submission" date="2018-04" db="EMBL/GenBank/DDBJ databases">
        <title>Flavobacterium sp. nov., isolated from glacier ice.</title>
        <authorList>
            <person name="Liu Q."/>
            <person name="Xin Y.-H."/>
        </authorList>
    </citation>
    <scope>NUCLEOTIDE SEQUENCE [LARGE SCALE GENOMIC DNA]</scope>
    <source>
        <strain evidence="10 11">LB2P30</strain>
    </source>
</reference>
<keyword evidence="11" id="KW-1185">Reference proteome</keyword>
<dbReference type="InterPro" id="IPR013783">
    <property type="entry name" value="Ig-like_fold"/>
</dbReference>
<keyword evidence="4 6" id="KW-0378">Hydrolase</keyword>
<dbReference type="InterPro" id="IPR000209">
    <property type="entry name" value="Peptidase_S8/S53_dom"/>
</dbReference>
<dbReference type="SUPFAM" id="SSF52743">
    <property type="entry name" value="Subtilisin-like"/>
    <property type="match status" value="1"/>
</dbReference>
<feature type="domain" description="Secretion system C-terminal sorting" evidence="9">
    <location>
        <begin position="1281"/>
        <end position="1352"/>
    </location>
</feature>
<dbReference type="InterPro" id="IPR050131">
    <property type="entry name" value="Peptidase_S8_subtilisin-like"/>
</dbReference>
<evidence type="ECO:0000256" key="5">
    <source>
        <dbReference type="ARBA" id="ARBA00022825"/>
    </source>
</evidence>
<dbReference type="InterPro" id="IPR015500">
    <property type="entry name" value="Peptidase_S8_subtilisin-rel"/>
</dbReference>
<evidence type="ECO:0000256" key="7">
    <source>
        <dbReference type="RuleBase" id="RU003355"/>
    </source>
</evidence>
<evidence type="ECO:0000256" key="3">
    <source>
        <dbReference type="ARBA" id="ARBA00022729"/>
    </source>
</evidence>